<dbReference type="PANTHER" id="PTHR42803">
    <property type="entry name" value="ACYL-COA DEHYDROGENASE"/>
    <property type="match status" value="1"/>
</dbReference>
<dbReference type="AlphaFoldDB" id="A0A5B8R9U5"/>
<evidence type="ECO:0000313" key="4">
    <source>
        <dbReference type="EMBL" id="QEA05496.1"/>
    </source>
</evidence>
<accession>A0A5B8R9U5</accession>
<protein>
    <recommendedName>
        <fullName evidence="3">Acetyl-CoA dehydrogenase-like C-terminal domain-containing protein</fullName>
    </recommendedName>
</protein>
<reference evidence="4" key="1">
    <citation type="submission" date="2019-06" db="EMBL/GenBank/DDBJ databases">
        <authorList>
            <person name="Murdoch R.W."/>
            <person name="Fathepure B."/>
        </authorList>
    </citation>
    <scope>NUCLEOTIDE SEQUENCE</scope>
</reference>
<dbReference type="PANTHER" id="PTHR42803:SF1">
    <property type="entry name" value="BROAD-SPECIFICITY LINEAR ACYL-COA DEHYDROGENASE FADE5"/>
    <property type="match status" value="1"/>
</dbReference>
<organism evidence="4">
    <name type="scientific">uncultured organism</name>
    <dbReference type="NCBI Taxonomy" id="155900"/>
    <lineage>
        <taxon>unclassified sequences</taxon>
        <taxon>environmental samples</taxon>
    </lineage>
</organism>
<evidence type="ECO:0000256" key="1">
    <source>
        <dbReference type="ARBA" id="ARBA00001974"/>
    </source>
</evidence>
<evidence type="ECO:0000259" key="3">
    <source>
        <dbReference type="Pfam" id="PF12806"/>
    </source>
</evidence>
<dbReference type="InterPro" id="IPR025878">
    <property type="entry name" value="Acyl-CoA_dh-like_C_dom"/>
</dbReference>
<keyword evidence="2" id="KW-0560">Oxidoreductase</keyword>
<dbReference type="GO" id="GO:0016491">
    <property type="term" value="F:oxidoreductase activity"/>
    <property type="evidence" value="ECO:0007669"/>
    <property type="project" value="UniProtKB-KW"/>
</dbReference>
<gene>
    <name evidence="4" type="ORF">KBTEX_01819</name>
</gene>
<name>A0A5B8R9U5_9ZZZZ</name>
<dbReference type="EMBL" id="MN079103">
    <property type="protein sequence ID" value="QEA05496.1"/>
    <property type="molecule type" value="Genomic_DNA"/>
</dbReference>
<feature type="domain" description="Acetyl-CoA dehydrogenase-like C-terminal" evidence="3">
    <location>
        <begin position="3"/>
        <end position="88"/>
    </location>
</feature>
<sequence length="99" mass="10141">MRRSTARVLENAADDPAAAGAAAFPLLMQTGFVAGGWLLARAARVAAGSEDDAFNRARVDVARFYAAHVLPRAEAHGAAARSRGEVVAGVPTAAVLGEL</sequence>
<dbReference type="Pfam" id="PF12806">
    <property type="entry name" value="Acyl-CoA_dh_C"/>
    <property type="match status" value="1"/>
</dbReference>
<evidence type="ECO:0000256" key="2">
    <source>
        <dbReference type="ARBA" id="ARBA00023002"/>
    </source>
</evidence>
<proteinExistence type="predicted"/>
<dbReference type="InterPro" id="IPR052166">
    <property type="entry name" value="Diverse_Acyl-CoA_DH"/>
</dbReference>
<comment type="cofactor">
    <cofactor evidence="1">
        <name>FAD</name>
        <dbReference type="ChEBI" id="CHEBI:57692"/>
    </cofactor>
</comment>